<dbReference type="EMBL" id="ABWP01000011">
    <property type="protein sequence ID" value="EEA85985.1"/>
    <property type="molecule type" value="Genomic_DNA"/>
</dbReference>
<dbReference type="SUPFAM" id="SSF47413">
    <property type="entry name" value="lambda repressor-like DNA-binding domains"/>
    <property type="match status" value="1"/>
</dbReference>
<gene>
    <name evidence="3" type="ORF">CLOHIR_00323</name>
</gene>
<dbReference type="OrthoDB" id="9812495at2"/>
<dbReference type="CDD" id="cd00093">
    <property type="entry name" value="HTH_XRE"/>
    <property type="match status" value="1"/>
</dbReference>
<dbReference type="AlphaFoldDB" id="B6FWS4"/>
<feature type="domain" description="HTH cro/C1-type" evidence="2">
    <location>
        <begin position="7"/>
        <end position="61"/>
    </location>
</feature>
<dbReference type="Proteomes" id="UP000003178">
    <property type="component" value="Unassembled WGS sequence"/>
</dbReference>
<evidence type="ECO:0000313" key="3">
    <source>
        <dbReference type="EMBL" id="EEA85985.1"/>
    </source>
</evidence>
<keyword evidence="4" id="KW-1185">Reference proteome</keyword>
<organism evidence="3 4">
    <name type="scientific">Peptacetobacter hiranonis (strain DSM 13275 / JCM 10541 / KCTC 15199 / TO-931)</name>
    <name type="common">Clostridium hiranonis</name>
    <dbReference type="NCBI Taxonomy" id="500633"/>
    <lineage>
        <taxon>Bacteria</taxon>
        <taxon>Bacillati</taxon>
        <taxon>Bacillota</taxon>
        <taxon>Clostridia</taxon>
        <taxon>Peptostreptococcales</taxon>
        <taxon>Peptostreptococcaceae</taxon>
        <taxon>Peptacetobacter</taxon>
    </lineage>
</organism>
<dbReference type="SMART" id="SM00530">
    <property type="entry name" value="HTH_XRE"/>
    <property type="match status" value="1"/>
</dbReference>
<dbReference type="RefSeq" id="WP_006439245.1">
    <property type="nucleotide sequence ID" value="NZ_DS995355.1"/>
</dbReference>
<sequence>MNINQIIKEKRKALSLTQEQLANQLGVSTPAVSKWESGASYPDITILPNLAKILKTDINTLLSFQSDLSDEEINNRIKDLSSFALNHTIDEIFEKSMDIISEYPNCYKLILNVALSLDGFAIFKVGNSDLDKLEKLSLKVEELYRKVMDSTDVNIKSLARQQLIFKEVNRKNFDKAEELLETIPDKLMVDKSELKTRVEFAKGNLNEAKKAAQEKLYALASDVNSQLLLLLDIELNQGNIETAKYITDVSCNLCKTLDIWEYTANLGKFQFYIKTKNADAFVETLSALIETYGDIFKQNNSPLYSEINLVKDNYDDNFTNNFIDTFMSTIIKSLETDDELDFVKDNPKFKEIIASAITKSNR</sequence>
<keyword evidence="1 3" id="KW-0238">DNA-binding</keyword>
<dbReference type="PANTHER" id="PTHR46558">
    <property type="entry name" value="TRACRIPTIONAL REGULATORY PROTEIN-RELATED-RELATED"/>
    <property type="match status" value="1"/>
</dbReference>
<name>B6FWS4_PEPHT</name>
<dbReference type="GO" id="GO:0003677">
    <property type="term" value="F:DNA binding"/>
    <property type="evidence" value="ECO:0007669"/>
    <property type="project" value="UniProtKB-KW"/>
</dbReference>
<reference evidence="3 4" key="1">
    <citation type="submission" date="2008-09" db="EMBL/GenBank/DDBJ databases">
        <authorList>
            <person name="Fulton L."/>
            <person name="Clifton S."/>
            <person name="Fulton B."/>
            <person name="Xu J."/>
            <person name="Minx P."/>
            <person name="Pepin K.H."/>
            <person name="Johnson M."/>
            <person name="Thiruvilangam P."/>
            <person name="Bhonagiri V."/>
            <person name="Nash W.E."/>
            <person name="Mardis E.R."/>
            <person name="Wilson R.K."/>
        </authorList>
    </citation>
    <scope>NUCLEOTIDE SEQUENCE [LARGE SCALE GENOMIC DNA]</scope>
    <source>
        <strain evidence="3 4">DSM 13275</strain>
    </source>
</reference>
<dbReference type="HOGENOM" id="CLU_056925_0_0_9"/>
<comment type="caution">
    <text evidence="3">The sequence shown here is derived from an EMBL/GenBank/DDBJ whole genome shotgun (WGS) entry which is preliminary data.</text>
</comment>
<dbReference type="STRING" id="500633.CLOHIR_00323"/>
<dbReference type="eggNOG" id="COG1476">
    <property type="taxonomic scope" value="Bacteria"/>
</dbReference>
<proteinExistence type="predicted"/>
<evidence type="ECO:0000313" key="4">
    <source>
        <dbReference type="Proteomes" id="UP000003178"/>
    </source>
</evidence>
<dbReference type="Pfam" id="PF01381">
    <property type="entry name" value="HTH_3"/>
    <property type="match status" value="1"/>
</dbReference>
<dbReference type="PANTHER" id="PTHR46558:SF11">
    <property type="entry name" value="HTH-TYPE TRANSCRIPTIONAL REGULATOR XRE"/>
    <property type="match status" value="1"/>
</dbReference>
<evidence type="ECO:0000259" key="2">
    <source>
        <dbReference type="PROSITE" id="PS50943"/>
    </source>
</evidence>
<dbReference type="PROSITE" id="PS50943">
    <property type="entry name" value="HTH_CROC1"/>
    <property type="match status" value="1"/>
</dbReference>
<dbReference type="InterPro" id="IPR001387">
    <property type="entry name" value="Cro/C1-type_HTH"/>
</dbReference>
<accession>B6FWS4</accession>
<dbReference type="InterPro" id="IPR010982">
    <property type="entry name" value="Lambda_DNA-bd_dom_sf"/>
</dbReference>
<protein>
    <submittedName>
        <fullName evidence="3">DNA-binding helix-turn-helix protein</fullName>
    </submittedName>
</protein>
<dbReference type="Gene3D" id="1.10.260.40">
    <property type="entry name" value="lambda repressor-like DNA-binding domains"/>
    <property type="match status" value="1"/>
</dbReference>
<evidence type="ECO:0000256" key="1">
    <source>
        <dbReference type="ARBA" id="ARBA00023125"/>
    </source>
</evidence>
<reference evidence="3 4" key="2">
    <citation type="submission" date="2008-10" db="EMBL/GenBank/DDBJ databases">
        <title>Draft genome sequence of Clostridium hiranonis (DSM 13275).</title>
        <authorList>
            <person name="Sudarsanam P."/>
            <person name="Ley R."/>
            <person name="Guruge J."/>
            <person name="Turnbaugh P.J."/>
            <person name="Mahowald M."/>
            <person name="Liep D."/>
            <person name="Gordon J."/>
        </authorList>
    </citation>
    <scope>NUCLEOTIDE SEQUENCE [LARGE SCALE GENOMIC DNA]</scope>
    <source>
        <strain evidence="3 4">DSM 13275</strain>
    </source>
</reference>